<accession>A0A073IE13</accession>
<reference evidence="1 2" key="1">
    <citation type="submission" date="2014-01" db="EMBL/GenBank/DDBJ databases">
        <title>Sulfitobacter donghicola JCM 14565 Genome Sequencing.</title>
        <authorList>
            <person name="Lai Q."/>
            <person name="Hong Z."/>
        </authorList>
    </citation>
    <scope>NUCLEOTIDE SEQUENCE [LARGE SCALE GENOMIC DNA]</scope>
    <source>
        <strain evidence="1 2">JCM 14565</strain>
    </source>
</reference>
<gene>
    <name evidence="1" type="ORF">DSW25_04870</name>
</gene>
<dbReference type="AlphaFoldDB" id="A0A073IE13"/>
<evidence type="ECO:0000313" key="1">
    <source>
        <dbReference type="EMBL" id="KEJ87815.1"/>
    </source>
</evidence>
<comment type="caution">
    <text evidence="1">The sequence shown here is derived from an EMBL/GenBank/DDBJ whole genome shotgun (WGS) entry which is preliminary data.</text>
</comment>
<dbReference type="OrthoDB" id="1334011at28211"/>
<proteinExistence type="predicted"/>
<evidence type="ECO:0000313" key="2">
    <source>
        <dbReference type="Proteomes" id="UP000027734"/>
    </source>
</evidence>
<sequence length="92" mass="10811">MIDGLLFYFLFMPNWVYNEVDIHASLDEVGRFLAVDTSTENPHNPSTRFNLHQLYPERFEADDLCGFKAWDYDWMIENTGCKWNPTISAISE</sequence>
<name>A0A073IE13_9RHOB</name>
<dbReference type="RefSeq" id="WP_025057603.1">
    <property type="nucleotide sequence ID" value="NZ_JAMC01000014.1"/>
</dbReference>
<protein>
    <submittedName>
        <fullName evidence="1">Uncharacterized protein</fullName>
    </submittedName>
</protein>
<dbReference type="EMBL" id="JAMC01000014">
    <property type="protein sequence ID" value="KEJ87815.1"/>
    <property type="molecule type" value="Genomic_DNA"/>
</dbReference>
<organism evidence="1 2">
    <name type="scientific">Sulfitobacter donghicola DSW-25 = KCTC 12864 = JCM 14565</name>
    <dbReference type="NCBI Taxonomy" id="1300350"/>
    <lineage>
        <taxon>Bacteria</taxon>
        <taxon>Pseudomonadati</taxon>
        <taxon>Pseudomonadota</taxon>
        <taxon>Alphaproteobacteria</taxon>
        <taxon>Rhodobacterales</taxon>
        <taxon>Roseobacteraceae</taxon>
        <taxon>Sulfitobacter</taxon>
    </lineage>
</organism>
<keyword evidence="2" id="KW-1185">Reference proteome</keyword>
<dbReference type="Proteomes" id="UP000027734">
    <property type="component" value="Unassembled WGS sequence"/>
</dbReference>